<dbReference type="EMBL" id="JBHTHY010000011">
    <property type="protein sequence ID" value="MFD0798463.1"/>
    <property type="molecule type" value="Genomic_DNA"/>
</dbReference>
<dbReference type="Proteomes" id="UP001597012">
    <property type="component" value="Unassembled WGS sequence"/>
</dbReference>
<evidence type="ECO:0000259" key="1">
    <source>
        <dbReference type="Pfam" id="PF13271"/>
    </source>
</evidence>
<keyword evidence="3" id="KW-1185">Reference proteome</keyword>
<dbReference type="RefSeq" id="WP_379935211.1">
    <property type="nucleotide sequence ID" value="NZ_JBHTHY010000011.1"/>
</dbReference>
<gene>
    <name evidence="2" type="ORF">ACFQZJ_13405</name>
</gene>
<organism evidence="2 3">
    <name type="scientific">Maribacter chungangensis</name>
    <dbReference type="NCBI Taxonomy" id="1069117"/>
    <lineage>
        <taxon>Bacteria</taxon>
        <taxon>Pseudomonadati</taxon>
        <taxon>Bacteroidota</taxon>
        <taxon>Flavobacteriia</taxon>
        <taxon>Flavobacteriales</taxon>
        <taxon>Flavobacteriaceae</taxon>
        <taxon>Maribacter</taxon>
    </lineage>
</organism>
<reference evidence="3" key="1">
    <citation type="journal article" date="2019" name="Int. J. Syst. Evol. Microbiol.">
        <title>The Global Catalogue of Microorganisms (GCM) 10K type strain sequencing project: providing services to taxonomists for standard genome sequencing and annotation.</title>
        <authorList>
            <consortium name="The Broad Institute Genomics Platform"/>
            <consortium name="The Broad Institute Genome Sequencing Center for Infectious Disease"/>
            <person name="Wu L."/>
            <person name="Ma J."/>
        </authorList>
    </citation>
    <scope>NUCLEOTIDE SEQUENCE [LARGE SCALE GENOMIC DNA]</scope>
    <source>
        <strain evidence="3">CCUG 61948</strain>
    </source>
</reference>
<name>A0ABW3B6R4_9FLAO</name>
<accession>A0ABW3B6R4</accession>
<comment type="caution">
    <text evidence="2">The sequence shown here is derived from an EMBL/GenBank/DDBJ whole genome shotgun (WGS) entry which is preliminary data.</text>
</comment>
<evidence type="ECO:0000313" key="2">
    <source>
        <dbReference type="EMBL" id="MFD0798463.1"/>
    </source>
</evidence>
<dbReference type="Pfam" id="PF13271">
    <property type="entry name" value="DUF4062"/>
    <property type="match status" value="1"/>
</dbReference>
<evidence type="ECO:0000313" key="3">
    <source>
        <dbReference type="Proteomes" id="UP001597012"/>
    </source>
</evidence>
<feature type="domain" description="DUF4062" evidence="1">
    <location>
        <begin position="11"/>
        <end position="94"/>
    </location>
</feature>
<proteinExistence type="predicted"/>
<dbReference type="InterPro" id="IPR025139">
    <property type="entry name" value="DUF4062"/>
</dbReference>
<protein>
    <submittedName>
        <fullName evidence="2">DUF4062 domain-containing protein</fullName>
    </submittedName>
</protein>
<sequence>MAKKATIPKIKVMVASTIFGYQDQLEQICATLQGYKYEVWNSHMKTIPVHPGLSNTENCLRAVESCDVFFGIIRSRYGAVPGGELSITHQEMLCAIELKKPRWFIVHRDISIARQLLKQYMYLENGDSNPTFSYRRTEVLDDIQLINLYNATILNDVAPEDRVGHWVDEFFRVGDILNVIKTQFSDQKRVREIIEQMKVEAP</sequence>